<protein>
    <submittedName>
        <fullName evidence="2">Uncharacterized protein</fullName>
    </submittedName>
</protein>
<dbReference type="EMBL" id="CM003532">
    <property type="protein sequence ID" value="RCV23830.1"/>
    <property type="molecule type" value="Genomic_DNA"/>
</dbReference>
<evidence type="ECO:0000313" key="2">
    <source>
        <dbReference type="EMBL" id="RCV23830.1"/>
    </source>
</evidence>
<feature type="compositionally biased region" description="Basic and acidic residues" evidence="1">
    <location>
        <begin position="1"/>
        <end position="18"/>
    </location>
</feature>
<reference evidence="2" key="2">
    <citation type="submission" date="2015-07" db="EMBL/GenBank/DDBJ databases">
        <authorList>
            <person name="Noorani M."/>
        </authorList>
    </citation>
    <scope>NUCLEOTIDE SEQUENCE</scope>
    <source>
        <strain evidence="2">Yugu1</strain>
    </source>
</reference>
<proteinExistence type="predicted"/>
<sequence>MHGERNGEEGNRDADADGRPPPQPPPPSPPATGSEAKNPRDRVSFPSSSGTRPRPSCWGRIRIHRVGLSRGRSRTGGDGHETAPAVRAVVSSLICAGDRGRGRRGKADVAAAAAGARSLLQRNDFYCDDCNTHR</sequence>
<feature type="compositionally biased region" description="Pro residues" evidence="1">
    <location>
        <begin position="19"/>
        <end position="30"/>
    </location>
</feature>
<accession>A0A368R2S2</accession>
<name>A0A368R2S2_SETIT</name>
<reference evidence="2" key="1">
    <citation type="journal article" date="2012" name="Nat. Biotechnol.">
        <title>Reference genome sequence of the model plant Setaria.</title>
        <authorList>
            <person name="Bennetzen J.L."/>
            <person name="Schmutz J."/>
            <person name="Wang H."/>
            <person name="Percifield R."/>
            <person name="Hawkins J."/>
            <person name="Pontaroli A.C."/>
            <person name="Estep M."/>
            <person name="Feng L."/>
            <person name="Vaughn J.N."/>
            <person name="Grimwood J."/>
            <person name="Jenkins J."/>
            <person name="Barry K."/>
            <person name="Lindquist E."/>
            <person name="Hellsten U."/>
            <person name="Deshpande S."/>
            <person name="Wang X."/>
            <person name="Wu X."/>
            <person name="Mitros T."/>
            <person name="Triplett J."/>
            <person name="Yang X."/>
            <person name="Ye C.Y."/>
            <person name="Mauro-Herrera M."/>
            <person name="Wang L."/>
            <person name="Li P."/>
            <person name="Sharma M."/>
            <person name="Sharma R."/>
            <person name="Ronald P.C."/>
            <person name="Panaud O."/>
            <person name="Kellogg E.A."/>
            <person name="Brutnell T.P."/>
            <person name="Doust A.N."/>
            <person name="Tuskan G.A."/>
            <person name="Rokhsar D."/>
            <person name="Devos K.M."/>
        </authorList>
    </citation>
    <scope>NUCLEOTIDE SEQUENCE [LARGE SCALE GENOMIC DNA]</scope>
    <source>
        <strain evidence="2">Yugu1</strain>
    </source>
</reference>
<dbReference type="KEGG" id="sita:101763936"/>
<dbReference type="OrthoDB" id="690366at2759"/>
<organism evidence="2">
    <name type="scientific">Setaria italica</name>
    <name type="common">Foxtail millet</name>
    <name type="synonym">Panicum italicum</name>
    <dbReference type="NCBI Taxonomy" id="4555"/>
    <lineage>
        <taxon>Eukaryota</taxon>
        <taxon>Viridiplantae</taxon>
        <taxon>Streptophyta</taxon>
        <taxon>Embryophyta</taxon>
        <taxon>Tracheophyta</taxon>
        <taxon>Spermatophyta</taxon>
        <taxon>Magnoliopsida</taxon>
        <taxon>Liliopsida</taxon>
        <taxon>Poales</taxon>
        <taxon>Poaceae</taxon>
        <taxon>PACMAD clade</taxon>
        <taxon>Panicoideae</taxon>
        <taxon>Panicodae</taxon>
        <taxon>Paniceae</taxon>
        <taxon>Cenchrinae</taxon>
        <taxon>Setaria</taxon>
    </lineage>
</organism>
<gene>
    <name evidence="2" type="ORF">SETIT_5G036200v2</name>
</gene>
<feature type="region of interest" description="Disordered" evidence="1">
    <location>
        <begin position="1"/>
        <end position="60"/>
    </location>
</feature>
<dbReference type="AlphaFoldDB" id="A0A368R2S2"/>
<evidence type="ECO:0000256" key="1">
    <source>
        <dbReference type="SAM" id="MobiDB-lite"/>
    </source>
</evidence>